<accession>A0A813RH21</accession>
<organism evidence="10 11">
    <name type="scientific">Adineta ricciae</name>
    <name type="common">Rotifer</name>
    <dbReference type="NCBI Taxonomy" id="249248"/>
    <lineage>
        <taxon>Eukaryota</taxon>
        <taxon>Metazoa</taxon>
        <taxon>Spiralia</taxon>
        <taxon>Gnathifera</taxon>
        <taxon>Rotifera</taxon>
        <taxon>Eurotatoria</taxon>
        <taxon>Bdelloidea</taxon>
        <taxon>Adinetida</taxon>
        <taxon>Adinetidae</taxon>
        <taxon>Adineta</taxon>
    </lineage>
</organism>
<dbReference type="GO" id="GO:0000978">
    <property type="term" value="F:RNA polymerase II cis-regulatory region sequence-specific DNA binding"/>
    <property type="evidence" value="ECO:0007669"/>
    <property type="project" value="TreeGrafter"/>
</dbReference>
<comment type="caution">
    <text evidence="10">The sequence shown here is derived from an EMBL/GenBank/DDBJ whole genome shotgun (WGS) entry which is preliminary data.</text>
</comment>
<evidence type="ECO:0000256" key="3">
    <source>
        <dbReference type="ARBA" id="ARBA00023125"/>
    </source>
</evidence>
<feature type="region of interest" description="Disordered" evidence="7">
    <location>
        <begin position="746"/>
        <end position="765"/>
    </location>
</feature>
<dbReference type="PANTHER" id="PTHR11829">
    <property type="entry name" value="FORKHEAD BOX PROTEIN"/>
    <property type="match status" value="1"/>
</dbReference>
<keyword evidence="2" id="KW-0805">Transcription regulation</keyword>
<dbReference type="SUPFAM" id="SSF46785">
    <property type="entry name" value="Winged helix' DNA-binding domain"/>
    <property type="match status" value="1"/>
</dbReference>
<evidence type="ECO:0000256" key="4">
    <source>
        <dbReference type="ARBA" id="ARBA00023163"/>
    </source>
</evidence>
<keyword evidence="5 6" id="KW-0539">Nucleus</keyword>
<dbReference type="InterPro" id="IPR036390">
    <property type="entry name" value="WH_DNA-bd_sf"/>
</dbReference>
<feature type="region of interest" description="Disordered" evidence="7">
    <location>
        <begin position="799"/>
        <end position="824"/>
    </location>
</feature>
<feature type="transmembrane region" description="Helical" evidence="8">
    <location>
        <begin position="108"/>
        <end position="133"/>
    </location>
</feature>
<dbReference type="CDD" id="cd00081">
    <property type="entry name" value="Hint"/>
    <property type="match status" value="2"/>
</dbReference>
<dbReference type="Pfam" id="PF01079">
    <property type="entry name" value="Hint"/>
    <property type="match status" value="2"/>
</dbReference>
<evidence type="ECO:0000256" key="5">
    <source>
        <dbReference type="ARBA" id="ARBA00023242"/>
    </source>
</evidence>
<dbReference type="GO" id="GO:0030154">
    <property type="term" value="P:cell differentiation"/>
    <property type="evidence" value="ECO:0007669"/>
    <property type="project" value="TreeGrafter"/>
</dbReference>
<feature type="transmembrane region" description="Helical" evidence="8">
    <location>
        <begin position="185"/>
        <end position="206"/>
    </location>
</feature>
<dbReference type="SUPFAM" id="SSF51294">
    <property type="entry name" value="Hedgehog/intein (Hint) domain"/>
    <property type="match status" value="2"/>
</dbReference>
<dbReference type="Gene3D" id="2.170.16.10">
    <property type="entry name" value="Hedgehog/Intein (Hint) domain"/>
    <property type="match status" value="2"/>
</dbReference>
<dbReference type="GO" id="GO:0016540">
    <property type="term" value="P:protein autoprocessing"/>
    <property type="evidence" value="ECO:0007669"/>
    <property type="project" value="InterPro"/>
</dbReference>
<feature type="region of interest" description="Disordered" evidence="7">
    <location>
        <begin position="290"/>
        <end position="309"/>
    </location>
</feature>
<keyword evidence="11" id="KW-1185">Reference proteome</keyword>
<evidence type="ECO:0000313" key="11">
    <source>
        <dbReference type="Proteomes" id="UP000663828"/>
    </source>
</evidence>
<dbReference type="FunFam" id="1.10.10.10:FF:000082">
    <property type="entry name" value="forkhead box protein B2"/>
    <property type="match status" value="1"/>
</dbReference>
<reference evidence="10" key="1">
    <citation type="submission" date="2021-02" db="EMBL/GenBank/DDBJ databases">
        <authorList>
            <person name="Nowell W R."/>
        </authorList>
    </citation>
    <scope>NUCLEOTIDE SEQUENCE</scope>
</reference>
<keyword evidence="8" id="KW-1133">Transmembrane helix</keyword>
<dbReference type="PRINTS" id="PR00053">
    <property type="entry name" value="FORKHEAD"/>
</dbReference>
<evidence type="ECO:0000256" key="1">
    <source>
        <dbReference type="ARBA" id="ARBA00004123"/>
    </source>
</evidence>
<dbReference type="SMART" id="SM00306">
    <property type="entry name" value="HintN"/>
    <property type="match status" value="2"/>
</dbReference>
<dbReference type="GO" id="GO:0000981">
    <property type="term" value="F:DNA-binding transcription factor activity, RNA polymerase II-specific"/>
    <property type="evidence" value="ECO:0007669"/>
    <property type="project" value="TreeGrafter"/>
</dbReference>
<evidence type="ECO:0000256" key="7">
    <source>
        <dbReference type="SAM" id="MobiDB-lite"/>
    </source>
</evidence>
<dbReference type="InterPro" id="IPR036388">
    <property type="entry name" value="WH-like_DNA-bd_sf"/>
</dbReference>
<feature type="transmembrane region" description="Helical" evidence="8">
    <location>
        <begin position="563"/>
        <end position="589"/>
    </location>
</feature>
<evidence type="ECO:0000259" key="9">
    <source>
        <dbReference type="PROSITE" id="PS50039"/>
    </source>
</evidence>
<dbReference type="InterPro" id="IPR003587">
    <property type="entry name" value="Hint_dom_N"/>
</dbReference>
<dbReference type="InterPro" id="IPR001767">
    <property type="entry name" value="Hedgehog_Hint"/>
</dbReference>
<dbReference type="InterPro" id="IPR018122">
    <property type="entry name" value="TF_fork_head_CS_1"/>
</dbReference>
<dbReference type="InterPro" id="IPR047389">
    <property type="entry name" value="FOXB1_B2_FH"/>
</dbReference>
<dbReference type="PROSITE" id="PS00657">
    <property type="entry name" value="FORK_HEAD_1"/>
    <property type="match status" value="1"/>
</dbReference>
<feature type="region of interest" description="Disordered" evidence="7">
    <location>
        <begin position="343"/>
        <end position="368"/>
    </location>
</feature>
<dbReference type="AlphaFoldDB" id="A0A813RH21"/>
<evidence type="ECO:0000256" key="6">
    <source>
        <dbReference type="PROSITE-ProRule" id="PRU00089"/>
    </source>
</evidence>
<dbReference type="EMBL" id="CAJNOR010000070">
    <property type="protein sequence ID" value="CAF0783858.1"/>
    <property type="molecule type" value="Genomic_DNA"/>
</dbReference>
<sequence>MASPTGSETPFLAAVPGLIPTQVLPEEPNLIQAQFITNDPGVMQTHILVHDSALMHTQVLMQDPVFKHTQILLRDPNFIETQNLMEAEEFVGSESEEPALTAAQPSCLIAALISLVVFSVCLALIPSLTSLYLPDKSVPVVRSNLSAYSNPWSLRYLTNFTVPAGYATRRKRANSPYDKSSLGRAFSQAMSFPANTIVVVVCSLNIGSGRRRRQQDTQTTSANVYMDVIVDVVPPARCQYSVHCQSNFRDEIVNKFQETQTFSLSANLTTGEALPVALKLIYLIEQGVTTPAPNETPAATTSPTTLTTTTDTTTAYAANGTTTLPLGATTGASSTTTLSATTVSTVPGTTTSTTTTAATTPTTSTTTTAATTSTTTTTTTTTCYYGKDKVQLIDGTQRSIEHLHIGDRIWTLTPPAQTPIQDEIILIMHNGTNLPALFYVFTTVNGNQVRITERHFIPVYDNKEQQVKVIRASFVQPEHYLLMNNKTVPIRTISTQTGVGFYAPLTLSGYLTVNGISTAVFSDWYETSFETIQRVFLPVRVYYQLSRWMFGSDYNPPPKRSTYIIAGVICLLLFSISLVLIPSLTSLYLPDKSVPVVRSNLSTYSNPWSLRYLTNFTVPAGYATRRKRAYSPYDKSSLGRAFSQAMSFSANTIVVVVCDLNIGSGRRRRQQDTQTTSANVYMDVIVDVVPPARCQYSVHCQSNFRDEIVNKFQETQTFSLSANLTTGEALPVALKLIYLIEQGVTTPAPNETPAATTSPTTLTTTTDTTTAYAANGTTTLPLGATTGASSTTTLSATTVSTVPGTTTSTTTTAATTPTTSTTTTAATTSTTTTTTTTTCYYGKDKVQLIDGTQRSIEHLHIGDRIWTLTPPAQTPIQDEIILIMHNGTNLPALFYVFTTVNGNQVRITERHFIPVYDNKEQQVKVIRASFVQPEHYLLMNNKTVPIRTISTQTGVGFYAPLTLSGYLTVNGISTAVFSDWYETSFETIQRVFLPVRVYYQLSRWMFGSDYNPCYTYPIQCVDKFIILQTSMPRPGKSSYSDEKPPYSYIALTAMAIQQSPEKMLPLSDIYKFITDRFPYYRTNTQKWQNSLRHNLSFNDCFIKIPRRLDRPGKGNFWALHNKCRDMFENGSYLRRRKRFKLHKQKSNREEEEEEENKMLLDTKPVTTKTSFFIDNLLANDTTSTNTSFTTSSSSPTTETTHVLPQMFYTTDFDLIRQLYLLNENQHQQPYW</sequence>
<dbReference type="CDD" id="cd20043">
    <property type="entry name" value="FH_FOXB2"/>
    <property type="match status" value="1"/>
</dbReference>
<comment type="subcellular location">
    <subcellularLocation>
        <location evidence="1 6">Nucleus</location>
    </subcellularLocation>
</comment>
<keyword evidence="8" id="KW-0472">Membrane</keyword>
<name>A0A813RH21_ADIRI</name>
<evidence type="ECO:0000313" key="10">
    <source>
        <dbReference type="EMBL" id="CAF0783858.1"/>
    </source>
</evidence>
<feature type="domain" description="Fork-head" evidence="9">
    <location>
        <begin position="1043"/>
        <end position="1137"/>
    </location>
</feature>
<dbReference type="Pfam" id="PF00250">
    <property type="entry name" value="Forkhead"/>
    <property type="match status" value="1"/>
</dbReference>
<protein>
    <recommendedName>
        <fullName evidence="9">Fork-head domain-containing protein</fullName>
    </recommendedName>
</protein>
<dbReference type="InterPro" id="IPR001766">
    <property type="entry name" value="Fork_head_dom"/>
</dbReference>
<proteinExistence type="predicted"/>
<dbReference type="InterPro" id="IPR030456">
    <property type="entry name" value="TF_fork_head_CS_2"/>
</dbReference>
<keyword evidence="3 6" id="KW-0238">DNA-binding</keyword>
<keyword evidence="8" id="KW-0812">Transmembrane</keyword>
<feature type="DNA-binding region" description="Fork-head" evidence="6">
    <location>
        <begin position="1043"/>
        <end position="1137"/>
    </location>
</feature>
<dbReference type="GO" id="GO:0005634">
    <property type="term" value="C:nucleus"/>
    <property type="evidence" value="ECO:0007669"/>
    <property type="project" value="UniProtKB-SubCell"/>
</dbReference>
<dbReference type="PROSITE" id="PS50039">
    <property type="entry name" value="FORK_HEAD_3"/>
    <property type="match status" value="1"/>
</dbReference>
<dbReference type="InterPro" id="IPR036844">
    <property type="entry name" value="Hint_dom_sf"/>
</dbReference>
<dbReference type="InterPro" id="IPR050211">
    <property type="entry name" value="FOX_domain-containing"/>
</dbReference>
<keyword evidence="4" id="KW-0804">Transcription</keyword>
<gene>
    <name evidence="10" type="ORF">XAT740_LOCUS2120</name>
</gene>
<dbReference type="PANTHER" id="PTHR11829:SF377">
    <property type="entry name" value="FORK HEAD DOMAIN-CONTAINING PROTEIN FD4-RELATED"/>
    <property type="match status" value="1"/>
</dbReference>
<dbReference type="PROSITE" id="PS00658">
    <property type="entry name" value="FORK_HEAD_2"/>
    <property type="match status" value="1"/>
</dbReference>
<dbReference type="Gene3D" id="1.10.10.10">
    <property type="entry name" value="Winged helix-like DNA-binding domain superfamily/Winged helix DNA-binding domain"/>
    <property type="match status" value="1"/>
</dbReference>
<evidence type="ECO:0000256" key="2">
    <source>
        <dbReference type="ARBA" id="ARBA00023015"/>
    </source>
</evidence>
<dbReference type="Proteomes" id="UP000663828">
    <property type="component" value="Unassembled WGS sequence"/>
</dbReference>
<dbReference type="GO" id="GO:0009653">
    <property type="term" value="P:anatomical structure morphogenesis"/>
    <property type="evidence" value="ECO:0007669"/>
    <property type="project" value="TreeGrafter"/>
</dbReference>
<dbReference type="SMART" id="SM00339">
    <property type="entry name" value="FH"/>
    <property type="match status" value="1"/>
</dbReference>
<evidence type="ECO:0000256" key="8">
    <source>
        <dbReference type="SAM" id="Phobius"/>
    </source>
</evidence>